<reference evidence="2" key="1">
    <citation type="journal article" date="2016" name="Genome Announc.">
        <title>Draft Genome Sequences of Methanobrevibacter curvatus DSM11111, Methanobrevibacter cuticularis DSM11139, Methanobrevibacter filiformis DSM11501, and Methanobrevibacter oralis DSM7256.</title>
        <authorList>
            <person name="Poehlein A."/>
            <person name="Seedorf H."/>
        </authorList>
    </citation>
    <scope>NUCLEOTIDE SEQUENCE [LARGE SCALE GENOMIC DNA]</scope>
    <source>
        <strain evidence="2">DSM 7256 / JCM 30027 / ZR</strain>
    </source>
</reference>
<dbReference type="STRING" id="66851.MBORA_19870"/>
<evidence type="ECO:0000313" key="2">
    <source>
        <dbReference type="Proteomes" id="UP000077428"/>
    </source>
</evidence>
<accession>A0A162F9M5</accession>
<gene>
    <name evidence="1" type="ORF">MBORA_19870</name>
</gene>
<organism evidence="1 2">
    <name type="scientific">Methanobrevibacter oralis</name>
    <dbReference type="NCBI Taxonomy" id="66851"/>
    <lineage>
        <taxon>Archaea</taxon>
        <taxon>Methanobacteriati</taxon>
        <taxon>Methanobacteriota</taxon>
        <taxon>Methanomada group</taxon>
        <taxon>Methanobacteria</taxon>
        <taxon>Methanobacteriales</taxon>
        <taxon>Methanobacteriaceae</taxon>
        <taxon>Methanobrevibacter</taxon>
    </lineage>
</organism>
<name>A0A162F9M5_METOA</name>
<dbReference type="AlphaFoldDB" id="A0A162F9M5"/>
<comment type="caution">
    <text evidence="1">The sequence shown here is derived from an EMBL/GenBank/DDBJ whole genome shotgun (WGS) entry which is preliminary data.</text>
</comment>
<protein>
    <submittedName>
        <fullName evidence="1">Uncharacterized protein</fullName>
    </submittedName>
</protein>
<evidence type="ECO:0000313" key="1">
    <source>
        <dbReference type="EMBL" id="KZX09925.1"/>
    </source>
</evidence>
<dbReference type="RefSeq" id="WP_042692752.1">
    <property type="nucleotide sequence ID" value="NZ_CABMAB010000012.1"/>
</dbReference>
<dbReference type="Proteomes" id="UP000077428">
    <property type="component" value="Unassembled WGS sequence"/>
</dbReference>
<keyword evidence="2" id="KW-1185">Reference proteome</keyword>
<dbReference type="EMBL" id="LWMU01000136">
    <property type="protein sequence ID" value="KZX09925.1"/>
    <property type="molecule type" value="Genomic_DNA"/>
</dbReference>
<sequence>MDGNIIYHDGTILKGYCNDFKKLYADQLYYLRDFILEHRHETDENELWFKMERYFTENELKEDIELHFKRFKKDSAC</sequence>
<proteinExistence type="predicted"/>